<evidence type="ECO:0000313" key="2">
    <source>
        <dbReference type="Proteomes" id="UP000485058"/>
    </source>
</evidence>
<proteinExistence type="predicted"/>
<keyword evidence="2" id="KW-1185">Reference proteome</keyword>
<accession>A0A6A0A8C0</accession>
<reference evidence="1 2" key="1">
    <citation type="submission" date="2020-02" db="EMBL/GenBank/DDBJ databases">
        <title>Draft genome sequence of Haematococcus lacustris strain NIES-144.</title>
        <authorList>
            <person name="Morimoto D."/>
            <person name="Nakagawa S."/>
            <person name="Yoshida T."/>
            <person name="Sawayama S."/>
        </authorList>
    </citation>
    <scope>NUCLEOTIDE SEQUENCE [LARGE SCALE GENOMIC DNA]</scope>
    <source>
        <strain evidence="1 2">NIES-144</strain>
    </source>
</reference>
<feature type="non-terminal residue" evidence="1">
    <location>
        <position position="119"/>
    </location>
</feature>
<organism evidence="1 2">
    <name type="scientific">Haematococcus lacustris</name>
    <name type="common">Green alga</name>
    <name type="synonym">Haematococcus pluvialis</name>
    <dbReference type="NCBI Taxonomy" id="44745"/>
    <lineage>
        <taxon>Eukaryota</taxon>
        <taxon>Viridiplantae</taxon>
        <taxon>Chlorophyta</taxon>
        <taxon>core chlorophytes</taxon>
        <taxon>Chlorophyceae</taxon>
        <taxon>CS clade</taxon>
        <taxon>Chlamydomonadales</taxon>
        <taxon>Haematococcaceae</taxon>
        <taxon>Haematococcus</taxon>
    </lineage>
</organism>
<sequence length="119" mass="12377">MSCEVQDRLRAYIQSTEVYCSTDGSNPRFQYFNDLYQAMSAARGALKPKGSTGAAPGAAGPASNTSLPAPYCMLSVLLGETYGGGRVHCRAAGCQFYDGMSNVECKSGLACACVVPSAA</sequence>
<gene>
    <name evidence="1" type="ORF">HaLaN_27525</name>
</gene>
<dbReference type="EMBL" id="BLLF01004116">
    <property type="protein sequence ID" value="GFH28949.1"/>
    <property type="molecule type" value="Genomic_DNA"/>
</dbReference>
<dbReference type="AlphaFoldDB" id="A0A6A0A8C0"/>
<evidence type="ECO:0000313" key="1">
    <source>
        <dbReference type="EMBL" id="GFH28949.1"/>
    </source>
</evidence>
<dbReference type="Proteomes" id="UP000485058">
    <property type="component" value="Unassembled WGS sequence"/>
</dbReference>
<name>A0A6A0A8C0_HAELA</name>
<comment type="caution">
    <text evidence="1">The sequence shown here is derived from an EMBL/GenBank/DDBJ whole genome shotgun (WGS) entry which is preliminary data.</text>
</comment>
<protein>
    <submittedName>
        <fullName evidence="1">Uncharacterized protein</fullName>
    </submittedName>
</protein>